<gene>
    <name evidence="1" type="ORF">FE394_14075</name>
</gene>
<evidence type="ECO:0008006" key="3">
    <source>
        <dbReference type="Google" id="ProtNLM"/>
    </source>
</evidence>
<evidence type="ECO:0000313" key="1">
    <source>
        <dbReference type="EMBL" id="MDX8000293.1"/>
    </source>
</evidence>
<keyword evidence="2" id="KW-1185">Reference proteome</keyword>
<dbReference type="EMBL" id="VCDP01000056">
    <property type="protein sequence ID" value="MDX8000293.1"/>
    <property type="molecule type" value="Genomic_DNA"/>
</dbReference>
<reference evidence="2" key="1">
    <citation type="journal article" date="2024" name="Toxins">
        <title>Genome Sequence Analysis of Native Xenorhabdus Strains Isolated from Entomopathogenic Nematodes in Argentina.</title>
        <authorList>
            <person name="Palma L."/>
            <person name="Frizzo L."/>
            <person name="Kaiser S."/>
            <person name="Berry C."/>
            <person name="Caballero P."/>
            <person name="Bode H.B."/>
            <person name="Del Valle E.E."/>
        </authorList>
    </citation>
    <scope>NUCLEOTIDE SEQUENCE [LARGE SCALE GENOMIC DNA]</scope>
    <source>
        <strain evidence="2">Reich</strain>
    </source>
</reference>
<dbReference type="Proteomes" id="UP001271640">
    <property type="component" value="Unassembled WGS sequence"/>
</dbReference>
<proteinExistence type="predicted"/>
<dbReference type="RefSeq" id="WP_319926998.1">
    <property type="nucleotide sequence ID" value="NZ_VCDP01000056.1"/>
</dbReference>
<accession>A0ABU4SNR3</accession>
<comment type="caution">
    <text evidence="1">The sequence shown here is derived from an EMBL/GenBank/DDBJ whole genome shotgun (WGS) entry which is preliminary data.</text>
</comment>
<evidence type="ECO:0000313" key="2">
    <source>
        <dbReference type="Proteomes" id="UP001271640"/>
    </source>
</evidence>
<sequence>MKNNIKEINSLCLPGEFCVSIPNGADVAIGQTCYLTVSLIADPNVISNISGISIETNKNHIIEQRLHDWKLSDTKNFGSSVFLLKINDKLLPETSISYTIYAISGNSHYNKISPLKINYTTKKIKSDSLIKLNTINNNEYIEPPKENNPAGTGMSYITYYSKALDYNGKPLRNTQVIVSSELSGQIYPHGQGKELVHIGTEPSQGGISQKITTQSESNFDFFTINSDVNGDIKFRVYPIKDTSVRIDFDTQILNVTATNYAASIYIFNAERNSPFGPNAPKISGIANGKIEKLPGTKVMEVYVDSYPGWKNTDSLIFFMQGFEQYDRPIQLNPIYNLGNIENLDTTPMYFSYDQLLINKSMKIYYLIAPESQEYRYSMTRIFTYIGEGDSSNDETYDKVKVYTSYATIPINVYNNENETFEWHGIILSMINQKTKSGKDAEGLYVVIMGTNDTNNKDLPPLGSSGHINVYVKTPTSRNTHVSYPFQLPSVTDSGKQTGHVLITIPYCDINRAGPSFSGELGSLTFDYYTENSDGSKTYGKKWSTKINTVLPNQDDNDGCDPLPNH</sequence>
<name>A0ABU4SNR3_9GAMM</name>
<organism evidence="1 2">
    <name type="scientific">Xenorhabdus littoralis</name>
    <dbReference type="NCBI Taxonomy" id="2582835"/>
    <lineage>
        <taxon>Bacteria</taxon>
        <taxon>Pseudomonadati</taxon>
        <taxon>Pseudomonadota</taxon>
        <taxon>Gammaproteobacteria</taxon>
        <taxon>Enterobacterales</taxon>
        <taxon>Morganellaceae</taxon>
        <taxon>Xenorhabdus</taxon>
    </lineage>
</organism>
<protein>
    <recommendedName>
        <fullName evidence="3">IgGFc-binding protein N-terminal domain-containing protein</fullName>
    </recommendedName>
</protein>